<feature type="transmembrane region" description="Helical" evidence="6">
    <location>
        <begin position="291"/>
        <end position="315"/>
    </location>
</feature>
<dbReference type="PANTHER" id="PTHR43243">
    <property type="entry name" value="INNER MEMBRANE TRANSPORTER YGJI-RELATED"/>
    <property type="match status" value="1"/>
</dbReference>
<evidence type="ECO:0000256" key="1">
    <source>
        <dbReference type="ARBA" id="ARBA00004141"/>
    </source>
</evidence>
<evidence type="ECO:0000256" key="5">
    <source>
        <dbReference type="ARBA" id="ARBA00023136"/>
    </source>
</evidence>
<evidence type="ECO:0000313" key="9">
    <source>
        <dbReference type="EMBL" id="CAF3766261.1"/>
    </source>
</evidence>
<dbReference type="EMBL" id="CAJOBA010006210">
    <property type="protein sequence ID" value="CAF3766261.1"/>
    <property type="molecule type" value="Genomic_DNA"/>
</dbReference>
<gene>
    <name evidence="8" type="ORF">GPM918_LOCUS28090</name>
    <name evidence="7" type="ORF">OVA965_LOCUS14342</name>
    <name evidence="10" type="ORF">SRO942_LOCUS28545</name>
    <name evidence="9" type="ORF">TMI583_LOCUS14345</name>
</gene>
<dbReference type="EMBL" id="CAJNOQ010012105">
    <property type="protein sequence ID" value="CAF1292099.1"/>
    <property type="molecule type" value="Genomic_DNA"/>
</dbReference>
<evidence type="ECO:0000313" key="11">
    <source>
        <dbReference type="Proteomes" id="UP000663829"/>
    </source>
</evidence>
<feature type="transmembrane region" description="Helical" evidence="6">
    <location>
        <begin position="75"/>
        <end position="94"/>
    </location>
</feature>
<feature type="transmembrane region" description="Helical" evidence="6">
    <location>
        <begin position="205"/>
        <end position="231"/>
    </location>
</feature>
<feature type="transmembrane region" description="Helical" evidence="6">
    <location>
        <begin position="181"/>
        <end position="199"/>
    </location>
</feature>
<evidence type="ECO:0000256" key="3">
    <source>
        <dbReference type="ARBA" id="ARBA00022692"/>
    </source>
</evidence>
<dbReference type="Pfam" id="PF13520">
    <property type="entry name" value="AA_permease_2"/>
    <property type="match status" value="1"/>
</dbReference>
<evidence type="ECO:0008006" key="12">
    <source>
        <dbReference type="Google" id="ProtNLM"/>
    </source>
</evidence>
<dbReference type="EMBL" id="CAJNOK010006203">
    <property type="protein sequence ID" value="CAF0996533.1"/>
    <property type="molecule type" value="Genomic_DNA"/>
</dbReference>
<name>A0A815D2T4_9BILA</name>
<dbReference type="PIRSF" id="PIRSF006060">
    <property type="entry name" value="AA_transporter"/>
    <property type="match status" value="1"/>
</dbReference>
<evidence type="ECO:0000313" key="7">
    <source>
        <dbReference type="EMBL" id="CAF0996533.1"/>
    </source>
</evidence>
<comment type="caution">
    <text evidence="8">The sequence shown here is derived from an EMBL/GenBank/DDBJ whole genome shotgun (WGS) entry which is preliminary data.</text>
</comment>
<evidence type="ECO:0000256" key="4">
    <source>
        <dbReference type="ARBA" id="ARBA00022989"/>
    </source>
</evidence>
<evidence type="ECO:0000313" key="10">
    <source>
        <dbReference type="EMBL" id="CAF4099508.1"/>
    </source>
</evidence>
<reference evidence="8" key="1">
    <citation type="submission" date="2021-02" db="EMBL/GenBank/DDBJ databases">
        <authorList>
            <person name="Nowell W R."/>
        </authorList>
    </citation>
    <scope>NUCLEOTIDE SEQUENCE</scope>
</reference>
<proteinExistence type="predicted"/>
<protein>
    <recommendedName>
        <fullName evidence="12">Amino acid transporter</fullName>
    </recommendedName>
</protein>
<dbReference type="InterPro" id="IPR002293">
    <property type="entry name" value="AA/rel_permease1"/>
</dbReference>
<dbReference type="Gene3D" id="1.20.1740.10">
    <property type="entry name" value="Amino acid/polyamine transporter I"/>
    <property type="match status" value="1"/>
</dbReference>
<dbReference type="OrthoDB" id="3900342at2759"/>
<dbReference type="GO" id="GO:0015171">
    <property type="term" value="F:amino acid transmembrane transporter activity"/>
    <property type="evidence" value="ECO:0007669"/>
    <property type="project" value="TreeGrafter"/>
</dbReference>
<keyword evidence="4 6" id="KW-1133">Transmembrane helix</keyword>
<organism evidence="8 11">
    <name type="scientific">Didymodactylos carnosus</name>
    <dbReference type="NCBI Taxonomy" id="1234261"/>
    <lineage>
        <taxon>Eukaryota</taxon>
        <taxon>Metazoa</taxon>
        <taxon>Spiralia</taxon>
        <taxon>Gnathifera</taxon>
        <taxon>Rotifera</taxon>
        <taxon>Eurotatoria</taxon>
        <taxon>Bdelloidea</taxon>
        <taxon>Philodinida</taxon>
        <taxon>Philodinidae</taxon>
        <taxon>Didymodactylos</taxon>
    </lineage>
</organism>
<feature type="transmembrane region" description="Helical" evidence="6">
    <location>
        <begin position="43"/>
        <end position="63"/>
    </location>
</feature>
<dbReference type="EMBL" id="CAJOBC010033276">
    <property type="protein sequence ID" value="CAF4099508.1"/>
    <property type="molecule type" value="Genomic_DNA"/>
</dbReference>
<dbReference type="AlphaFoldDB" id="A0A815D2T4"/>
<keyword evidence="11" id="KW-1185">Reference proteome</keyword>
<keyword evidence="2" id="KW-0813">Transport</keyword>
<evidence type="ECO:0000256" key="6">
    <source>
        <dbReference type="SAM" id="Phobius"/>
    </source>
</evidence>
<accession>A0A815D2T4</accession>
<evidence type="ECO:0000313" key="8">
    <source>
        <dbReference type="EMBL" id="CAF1292099.1"/>
    </source>
</evidence>
<sequence>MMINDHSVLGLFKKVWNRLTLTKTQDEMEDEIQKEKSDGPLNFFHMNTIGVGAIIGAGIFVLSGNVAANYTGPSIILSYLIAAVVAFLAALSFAQMSSMLPISGSSYSYVYMTMGEFCAWLVGWDLSLEYAFAVATISVSWSAYVRSFIEMIFHIEADQWILLAPISWNQTTQSLSLTGSYCDLPAIIIVFTLSALLLYDLRATAIINSIIVVFKVVVILIFICASIKFIHPKNYHPFIPAFIPRDKGGPKYGAAGLFHGTTIIFFSYIGFDTITTAAQETQRNRKKLYLPLSILTSLAISTILYIGVVSVLIGVAPYADLSIRSPISAVTDHPLKSSD</sequence>
<keyword evidence="5 6" id="KW-0472">Membrane</keyword>
<comment type="subcellular location">
    <subcellularLocation>
        <location evidence="1">Membrane</location>
        <topology evidence="1">Multi-pass membrane protein</topology>
    </subcellularLocation>
</comment>
<dbReference type="Proteomes" id="UP000681722">
    <property type="component" value="Unassembled WGS sequence"/>
</dbReference>
<feature type="transmembrane region" description="Helical" evidence="6">
    <location>
        <begin position="252"/>
        <end position="271"/>
    </location>
</feature>
<dbReference type="Proteomes" id="UP000677228">
    <property type="component" value="Unassembled WGS sequence"/>
</dbReference>
<dbReference type="Proteomes" id="UP000682733">
    <property type="component" value="Unassembled WGS sequence"/>
</dbReference>
<feature type="transmembrane region" description="Helical" evidence="6">
    <location>
        <begin position="106"/>
        <end position="124"/>
    </location>
</feature>
<dbReference type="GO" id="GO:0016020">
    <property type="term" value="C:membrane"/>
    <property type="evidence" value="ECO:0007669"/>
    <property type="project" value="UniProtKB-SubCell"/>
</dbReference>
<dbReference type="Proteomes" id="UP000663829">
    <property type="component" value="Unassembled WGS sequence"/>
</dbReference>
<evidence type="ECO:0000256" key="2">
    <source>
        <dbReference type="ARBA" id="ARBA00022448"/>
    </source>
</evidence>
<feature type="transmembrane region" description="Helical" evidence="6">
    <location>
        <begin position="130"/>
        <end position="149"/>
    </location>
</feature>
<keyword evidence="3 6" id="KW-0812">Transmembrane</keyword>
<dbReference type="PANTHER" id="PTHR43243:SF4">
    <property type="entry name" value="CATIONIC AMINO ACID TRANSPORTER 4"/>
    <property type="match status" value="1"/>
</dbReference>